<feature type="transmembrane region" description="Helical" evidence="1">
    <location>
        <begin position="142"/>
        <end position="161"/>
    </location>
</feature>
<organism evidence="2 3">
    <name type="scientific">Aporhodopirellula rubra</name>
    <dbReference type="NCBI Taxonomy" id="980271"/>
    <lineage>
        <taxon>Bacteria</taxon>
        <taxon>Pseudomonadati</taxon>
        <taxon>Planctomycetota</taxon>
        <taxon>Planctomycetia</taxon>
        <taxon>Pirellulales</taxon>
        <taxon>Pirellulaceae</taxon>
        <taxon>Aporhodopirellula</taxon>
    </lineage>
</organism>
<reference evidence="2 3" key="1">
    <citation type="submission" date="2020-08" db="EMBL/GenBank/DDBJ databases">
        <title>Genomic Encyclopedia of Type Strains, Phase III (KMG-III): the genomes of soil and plant-associated and newly described type strains.</title>
        <authorList>
            <person name="Whitman W."/>
        </authorList>
    </citation>
    <scope>NUCLEOTIDE SEQUENCE [LARGE SCALE GENOMIC DNA]</scope>
    <source>
        <strain evidence="2 3">CECT 8075</strain>
    </source>
</reference>
<sequence>MTQNAPPHESRKNRTVVCSENHILMKLSFVIFLLVWQFLLATFLTLGGIENEKLGTMAKMLWGVNLLWIGVFGIISLYLRDHVREIGQRLGGKRLTIFFTSVTALALIEEAITTAMTNCAPLFGAEIGEVYITASANYLDVVFYHSVVVFLPQFALLGWLLRKYAISPFAVFVCYGLTGFVNEALFAGPNPLLLPQWILIYGLLVFLPAHLFSTDKDRKPMRWYFFPAVVLLPILASVPMVGLLLFVIAPGHPSIHFPPM</sequence>
<keyword evidence="1" id="KW-1133">Transmembrane helix</keyword>
<keyword evidence="3" id="KW-1185">Reference proteome</keyword>
<comment type="caution">
    <text evidence="2">The sequence shown here is derived from an EMBL/GenBank/DDBJ whole genome shotgun (WGS) entry which is preliminary data.</text>
</comment>
<keyword evidence="1" id="KW-0472">Membrane</keyword>
<gene>
    <name evidence="2" type="ORF">FHS27_006420</name>
</gene>
<proteinExistence type="predicted"/>
<keyword evidence="1" id="KW-0812">Transmembrane</keyword>
<protein>
    <submittedName>
        <fullName evidence="2">Uncharacterized protein</fullName>
    </submittedName>
</protein>
<feature type="transmembrane region" description="Helical" evidence="1">
    <location>
        <begin position="61"/>
        <end position="79"/>
    </location>
</feature>
<evidence type="ECO:0000256" key="1">
    <source>
        <dbReference type="SAM" id="Phobius"/>
    </source>
</evidence>
<dbReference type="EMBL" id="JACHXU010000042">
    <property type="protein sequence ID" value="MBB3210573.1"/>
    <property type="molecule type" value="Genomic_DNA"/>
</dbReference>
<dbReference type="Proteomes" id="UP000536179">
    <property type="component" value="Unassembled WGS sequence"/>
</dbReference>
<feature type="transmembrane region" description="Helical" evidence="1">
    <location>
        <begin position="168"/>
        <end position="188"/>
    </location>
</feature>
<feature type="transmembrane region" description="Helical" evidence="1">
    <location>
        <begin position="194"/>
        <end position="212"/>
    </location>
</feature>
<dbReference type="AlphaFoldDB" id="A0A7W5E5M9"/>
<feature type="transmembrane region" description="Helical" evidence="1">
    <location>
        <begin position="29"/>
        <end position="49"/>
    </location>
</feature>
<name>A0A7W5E5M9_9BACT</name>
<feature type="transmembrane region" description="Helical" evidence="1">
    <location>
        <begin position="224"/>
        <end position="249"/>
    </location>
</feature>
<accession>A0A7W5E5M9</accession>
<feature type="transmembrane region" description="Helical" evidence="1">
    <location>
        <begin position="91"/>
        <end position="108"/>
    </location>
</feature>
<evidence type="ECO:0000313" key="3">
    <source>
        <dbReference type="Proteomes" id="UP000536179"/>
    </source>
</evidence>
<evidence type="ECO:0000313" key="2">
    <source>
        <dbReference type="EMBL" id="MBB3210573.1"/>
    </source>
</evidence>